<dbReference type="VEuPathDB" id="VectorBase:AMIN001979"/>
<dbReference type="Pfam" id="PF16063">
    <property type="entry name" value="DUF4805"/>
    <property type="match status" value="1"/>
</dbReference>
<dbReference type="STRING" id="112268.A0A182VV84"/>
<reference evidence="3" key="1">
    <citation type="submission" date="2013-03" db="EMBL/GenBank/DDBJ databases">
        <title>The Genome Sequence of Anopheles minimus MINIMUS1.</title>
        <authorList>
            <consortium name="The Broad Institute Genomics Platform"/>
            <person name="Neafsey D.E."/>
            <person name="Walton C."/>
            <person name="Walker B."/>
            <person name="Young S.K."/>
            <person name="Zeng Q."/>
            <person name="Gargeya S."/>
            <person name="Fitzgerald M."/>
            <person name="Haas B."/>
            <person name="Abouelleil A."/>
            <person name="Allen A.W."/>
            <person name="Alvarado L."/>
            <person name="Arachchi H.M."/>
            <person name="Berlin A.M."/>
            <person name="Chapman S.B."/>
            <person name="Gainer-Dewar J."/>
            <person name="Goldberg J."/>
            <person name="Griggs A."/>
            <person name="Gujja S."/>
            <person name="Hansen M."/>
            <person name="Howarth C."/>
            <person name="Imamovic A."/>
            <person name="Ireland A."/>
            <person name="Larimer J."/>
            <person name="McCowan C."/>
            <person name="Murphy C."/>
            <person name="Pearson M."/>
            <person name="Poon T.W."/>
            <person name="Priest M."/>
            <person name="Roberts A."/>
            <person name="Saif S."/>
            <person name="Shea T."/>
            <person name="Sisk P."/>
            <person name="Sykes S."/>
            <person name="Wortman J."/>
            <person name="Nusbaum C."/>
            <person name="Birren B."/>
        </authorList>
    </citation>
    <scope>NUCLEOTIDE SEQUENCE [LARGE SCALE GENOMIC DNA]</scope>
    <source>
        <strain evidence="3">MINIMUS1</strain>
    </source>
</reference>
<feature type="region of interest" description="Disordered" evidence="1">
    <location>
        <begin position="292"/>
        <end position="333"/>
    </location>
</feature>
<dbReference type="EnsemblMetazoa" id="AMIN001979-RA">
    <property type="protein sequence ID" value="AMIN001979-PA"/>
    <property type="gene ID" value="AMIN001979"/>
</dbReference>
<feature type="compositionally biased region" description="Polar residues" evidence="1">
    <location>
        <begin position="418"/>
        <end position="433"/>
    </location>
</feature>
<keyword evidence="3" id="KW-1185">Reference proteome</keyword>
<feature type="compositionally biased region" description="Basic and acidic residues" evidence="1">
    <location>
        <begin position="311"/>
        <end position="327"/>
    </location>
</feature>
<accession>A0A182VV84</accession>
<dbReference type="AlphaFoldDB" id="A0A182VV84"/>
<feature type="region of interest" description="Disordered" evidence="1">
    <location>
        <begin position="360"/>
        <end position="518"/>
    </location>
</feature>
<feature type="compositionally biased region" description="Polar residues" evidence="1">
    <location>
        <begin position="381"/>
        <end position="390"/>
    </location>
</feature>
<evidence type="ECO:0000313" key="3">
    <source>
        <dbReference type="Proteomes" id="UP000075920"/>
    </source>
</evidence>
<feature type="compositionally biased region" description="Low complexity" evidence="1">
    <location>
        <begin position="490"/>
        <end position="503"/>
    </location>
</feature>
<protein>
    <submittedName>
        <fullName evidence="2">Uncharacterized protein</fullName>
    </submittedName>
</protein>
<sequence>MSYRHSIATTTSEEGSCDVNNNNLLSTDNMLRLALKKPKSWKWELTTSSSSPNISFPKIQLFDSISGELMVEVDRPDCVIRSDCSEVGRGPVEQPTLMQSSSSSRELDSRQGRYTRSRTSLVKEKLSTTGDSLADIFNQLQNKGLGHKLSTTGSQYRLTNGEMEDVRGSLQKSKSANAIGVPDATPIIRRRSRRSLASRSSSILERISEFYGRSSTEEEECRDLQLVLPPVPQLVLPAARDDSPAQPETDGVTIEEIPVDPSTAPIKPRPKIYKLVRSNIGTLMVREESFHTQRSLRRRQRENDELPSMHQDSERLVELDERTDQPRPIDNGEVERFRYEREINHIDGLLSRVMLSHDLQTEEERQDAPSIRISEPPELVTTINGSTGHQSSTTPRKRRSRRSVSVGGSINFPHRRSLSSGRNNSPTNPSRYAQHNGRRSSSSSSTSDAETGPRKGEQRNGSSSRSGSQKRRGRTRHRGGQPNDTPETSPRAAIANDACAPAPDSKERGSARYYQKQV</sequence>
<feature type="compositionally biased region" description="Basic residues" evidence="1">
    <location>
        <begin position="468"/>
        <end position="479"/>
    </location>
</feature>
<dbReference type="Proteomes" id="UP000075920">
    <property type="component" value="Unassembled WGS sequence"/>
</dbReference>
<name>A0A182VV84_9DIPT</name>
<feature type="region of interest" description="Disordered" evidence="1">
    <location>
        <begin position="85"/>
        <end position="117"/>
    </location>
</feature>
<evidence type="ECO:0000256" key="1">
    <source>
        <dbReference type="SAM" id="MobiDB-lite"/>
    </source>
</evidence>
<proteinExistence type="predicted"/>
<dbReference type="InterPro" id="IPR032064">
    <property type="entry name" value="DUF4805"/>
</dbReference>
<reference evidence="2" key="2">
    <citation type="submission" date="2020-05" db="UniProtKB">
        <authorList>
            <consortium name="EnsemblMetazoa"/>
        </authorList>
    </citation>
    <scope>IDENTIFICATION</scope>
    <source>
        <strain evidence="2">MINIMUS1</strain>
    </source>
</reference>
<evidence type="ECO:0000313" key="2">
    <source>
        <dbReference type="EnsemblMetazoa" id="AMIN001979-PA"/>
    </source>
</evidence>
<organism evidence="2 3">
    <name type="scientific">Anopheles minimus</name>
    <dbReference type="NCBI Taxonomy" id="112268"/>
    <lineage>
        <taxon>Eukaryota</taxon>
        <taxon>Metazoa</taxon>
        <taxon>Ecdysozoa</taxon>
        <taxon>Arthropoda</taxon>
        <taxon>Hexapoda</taxon>
        <taxon>Insecta</taxon>
        <taxon>Pterygota</taxon>
        <taxon>Neoptera</taxon>
        <taxon>Endopterygota</taxon>
        <taxon>Diptera</taxon>
        <taxon>Nematocera</taxon>
        <taxon>Culicoidea</taxon>
        <taxon>Culicidae</taxon>
        <taxon>Anophelinae</taxon>
        <taxon>Anopheles</taxon>
    </lineage>
</organism>